<feature type="region of interest" description="Disordered" evidence="4">
    <location>
        <begin position="386"/>
        <end position="607"/>
    </location>
</feature>
<feature type="compositionally biased region" description="Acidic residues" evidence="4">
    <location>
        <begin position="954"/>
        <end position="970"/>
    </location>
</feature>
<feature type="region of interest" description="Disordered" evidence="4">
    <location>
        <begin position="743"/>
        <end position="803"/>
    </location>
</feature>
<dbReference type="Proteomes" id="UP000827284">
    <property type="component" value="Unassembled WGS sequence"/>
</dbReference>
<dbReference type="EMBL" id="BQFW01000002">
    <property type="protein sequence ID" value="GJJ69297.1"/>
    <property type="molecule type" value="Genomic_DNA"/>
</dbReference>
<dbReference type="OrthoDB" id="70161at2759"/>
<feature type="compositionally biased region" description="Low complexity" evidence="4">
    <location>
        <begin position="698"/>
        <end position="708"/>
    </location>
</feature>
<dbReference type="GO" id="GO:0005829">
    <property type="term" value="C:cytosol"/>
    <property type="evidence" value="ECO:0007669"/>
    <property type="project" value="TreeGrafter"/>
</dbReference>
<dbReference type="InterPro" id="IPR018731">
    <property type="entry name" value="Atg13_N"/>
</dbReference>
<feature type="compositionally biased region" description="Low complexity" evidence="4">
    <location>
        <begin position="1221"/>
        <end position="1232"/>
    </location>
</feature>
<comment type="caution">
    <text evidence="6">The sequence shown here is derived from an EMBL/GenBank/DDBJ whole genome shotgun (WGS) entry which is preliminary data.</text>
</comment>
<accession>A0A9P3H3D2</accession>
<evidence type="ECO:0000256" key="4">
    <source>
        <dbReference type="SAM" id="MobiDB-lite"/>
    </source>
</evidence>
<organism evidence="6 7">
    <name type="scientific">Entomortierella parvispora</name>
    <dbReference type="NCBI Taxonomy" id="205924"/>
    <lineage>
        <taxon>Eukaryota</taxon>
        <taxon>Fungi</taxon>
        <taxon>Fungi incertae sedis</taxon>
        <taxon>Mucoromycota</taxon>
        <taxon>Mortierellomycotina</taxon>
        <taxon>Mortierellomycetes</taxon>
        <taxon>Mortierellales</taxon>
        <taxon>Mortierellaceae</taxon>
        <taxon>Entomortierella</taxon>
    </lineage>
</organism>
<keyword evidence="2 3" id="KW-0072">Autophagy</keyword>
<reference evidence="6" key="1">
    <citation type="submission" date="2021-11" db="EMBL/GenBank/DDBJ databases">
        <authorList>
            <person name="Herlambang A."/>
            <person name="Guo Y."/>
            <person name="Takashima Y."/>
            <person name="Nishizawa T."/>
        </authorList>
    </citation>
    <scope>NUCLEOTIDE SEQUENCE</scope>
    <source>
        <strain evidence="6">E1425</strain>
    </source>
</reference>
<feature type="compositionally biased region" description="Basic and acidic residues" evidence="4">
    <location>
        <begin position="971"/>
        <end position="988"/>
    </location>
</feature>
<keyword evidence="7" id="KW-1185">Reference proteome</keyword>
<feature type="compositionally biased region" description="Low complexity" evidence="4">
    <location>
        <begin position="768"/>
        <end position="778"/>
    </location>
</feature>
<dbReference type="Gene3D" id="6.10.140.1900">
    <property type="match status" value="1"/>
</dbReference>
<evidence type="ECO:0000313" key="7">
    <source>
        <dbReference type="Proteomes" id="UP000827284"/>
    </source>
</evidence>
<feature type="region of interest" description="Disordered" evidence="4">
    <location>
        <begin position="1"/>
        <end position="58"/>
    </location>
</feature>
<feature type="region of interest" description="Disordered" evidence="4">
    <location>
        <begin position="1184"/>
        <end position="1245"/>
    </location>
</feature>
<feature type="compositionally biased region" description="Basic and acidic residues" evidence="4">
    <location>
        <begin position="1233"/>
        <end position="1245"/>
    </location>
</feature>
<feature type="compositionally biased region" description="Low complexity" evidence="4">
    <location>
        <begin position="896"/>
        <end position="918"/>
    </location>
</feature>
<dbReference type="PANTHER" id="PTHR13430:SF4">
    <property type="entry name" value="AUTOPHAGY-RELATED PROTEIN 13"/>
    <property type="match status" value="1"/>
</dbReference>
<dbReference type="InterPro" id="IPR040182">
    <property type="entry name" value="ATG13"/>
</dbReference>
<feature type="compositionally biased region" description="Polar residues" evidence="4">
    <location>
        <begin position="422"/>
        <end position="452"/>
    </location>
</feature>
<protein>
    <recommendedName>
        <fullName evidence="3">Autophagy-related protein 13</fullName>
    </recommendedName>
</protein>
<evidence type="ECO:0000259" key="5">
    <source>
        <dbReference type="Pfam" id="PF10033"/>
    </source>
</evidence>
<feature type="compositionally biased region" description="Polar residues" evidence="4">
    <location>
        <begin position="336"/>
        <end position="346"/>
    </location>
</feature>
<feature type="compositionally biased region" description="Polar residues" evidence="4">
    <location>
        <begin position="1072"/>
        <end position="1087"/>
    </location>
</feature>
<dbReference type="InterPro" id="IPR036570">
    <property type="entry name" value="HORMA_dom_sf"/>
</dbReference>
<feature type="compositionally biased region" description="Low complexity" evidence="4">
    <location>
        <begin position="390"/>
        <end position="410"/>
    </location>
</feature>
<feature type="region of interest" description="Disordered" evidence="4">
    <location>
        <begin position="336"/>
        <end position="374"/>
    </location>
</feature>
<feature type="compositionally biased region" description="Polar residues" evidence="4">
    <location>
        <begin position="861"/>
        <end position="880"/>
    </location>
</feature>
<name>A0A9P3H3D2_9FUNG</name>
<feature type="region of interest" description="Disordered" evidence="4">
    <location>
        <begin position="687"/>
        <end position="712"/>
    </location>
</feature>
<gene>
    <name evidence="6" type="ORF">EMPS_01643</name>
</gene>
<feature type="compositionally biased region" description="Polar residues" evidence="4">
    <location>
        <begin position="687"/>
        <end position="697"/>
    </location>
</feature>
<evidence type="ECO:0000256" key="2">
    <source>
        <dbReference type="ARBA" id="ARBA00023006"/>
    </source>
</evidence>
<feature type="compositionally biased region" description="Polar residues" evidence="4">
    <location>
        <begin position="743"/>
        <end position="752"/>
    </location>
</feature>
<feature type="compositionally biased region" description="Low complexity" evidence="4">
    <location>
        <begin position="1099"/>
        <end position="1135"/>
    </location>
</feature>
<dbReference type="GO" id="GO:0000407">
    <property type="term" value="C:phagophore assembly site"/>
    <property type="evidence" value="ECO:0007669"/>
    <property type="project" value="TreeGrafter"/>
</dbReference>
<reference evidence="6" key="2">
    <citation type="journal article" date="2022" name="Microbiol. Resour. Announc.">
        <title>Whole-Genome Sequence of Entomortierella parvispora E1425, a Mucoromycotan Fungus Associated with Burkholderiaceae-Related Endosymbiotic Bacteria.</title>
        <authorList>
            <person name="Herlambang A."/>
            <person name="Guo Y."/>
            <person name="Takashima Y."/>
            <person name="Narisawa K."/>
            <person name="Ohta H."/>
            <person name="Nishizawa T."/>
        </authorList>
    </citation>
    <scope>NUCLEOTIDE SEQUENCE</scope>
    <source>
        <strain evidence="6">E1425</strain>
    </source>
</reference>
<dbReference type="GO" id="GO:0034497">
    <property type="term" value="P:protein localization to phagophore assembly site"/>
    <property type="evidence" value="ECO:0007669"/>
    <property type="project" value="TreeGrafter"/>
</dbReference>
<sequence length="1245" mass="133278">MSSRRSSSSSSSRPDSPALFSAFAQAHSHSQQQLQLRPPHQAQASQPQQPPPPPRNQKADHILQNFYVKVIQIVVLARVTHPDPSAGAVSRKGSLRGAPLVRKTSKWFNLELEDLDIYKEDAKFWRAMAITESPPAMLVELLLDTSELAPNQMLMLVDESNRRKRVEIGPSSTATTPLGQSRSRRNIILESWSLTQSNTPPDPAPEPPVVYKKSIIFFRSLYAYMRLLPAYQLYKRLRKQNLPLKIGFRVSRGQPPEESMFRDSDIGIEVPLIEGETRPNLSEYRFGQVETPLGAFSLKVTYRSNCEFHVDESEASMIYRFNDMDENYFTPTIVTHSQESVKSSGRPSFDGRRPTAPSPLPRRSSSDLYNSGNYQDQFAPLQTLGHRRSSIQSFQQRSGEYSSSQSSVSSLGARGTRRESSGPGSLFTSIDAQNPGSTPPFSTHGGNSTGSRTGADAILESPPLKLGTGSQRPLSSNFSPFKTPSLSSSPSPSYLEPVSSSLSSRPPSIKMGRSPSTSSMSRVQSSQLGSGLLSSTQRTGSATPTQSVGPSNLQSGGTAMLSSSVKSNASSSTSAPRVASIFSHRHDGRRSSSESLPGGRNRGSIIGASSLFQFTPDDDDVSSFVRMLDTPEPLKMFGKTSGSTTGPSFGFGESSLTSSALKTKSTLDRFQQLKQVNADLSDSMSASQILSKEQGQQSSSYSRPSGSSNLTITTGYLSRRSTLSDIGTTSPTGTAIPLAISRHSQSLSHQPGTPSPLHSEVPLYPLTSSGQTRPSSSSVHQHASGHSRTGSTPTKRFSWLLGADGSHGKGTNMGSIAFRHGSLDQGKDIFGMDEAMGRIGISSPTEVAFGSFPEDVHHQQSRYSAPLQTGRETSEHNVTSGADPRPIPSSAHSGATSSRPSGRLLRLGSGSSGTSFTLPRLRSRAGDDNESLNDVASTSNARGHQHGERSEGQFEGDDEEEEDEEEDDQDDSRSEELRPSQEEKRDDNTSLNDDDDMLFIMSELSPGSTPATQYQSFSTGANVVYPGAGGTAAFLPSSAPTERGMMPLTGAMMNLRSQSQSPAMGPHGSPYHPSSGNGGPASTSSSPHYRLFGRNAPMSGSVFSNNGNNGNSSRSNSVSHSRGGSNSGSNTNGQNSVENLHLLRRSFSGSGIEDGPGLSPSMTANLRLGAAPPLLPPLPPAVTPGATSYPYDGSILEGRRMSRTGSDRGVPTGGVHSRRTSGSGVNSNGHNSFHSDHRSGQREGW</sequence>
<dbReference type="AlphaFoldDB" id="A0A9P3H3D2"/>
<feature type="region of interest" description="Disordered" evidence="4">
    <location>
        <begin position="1058"/>
        <end position="1135"/>
    </location>
</feature>
<dbReference type="GO" id="GO:0034727">
    <property type="term" value="P:piecemeal microautophagy of the nucleus"/>
    <property type="evidence" value="ECO:0007669"/>
    <property type="project" value="TreeGrafter"/>
</dbReference>
<feature type="compositionally biased region" description="Low complexity" evidence="4">
    <location>
        <begin position="1"/>
        <end position="47"/>
    </location>
</feature>
<feature type="compositionally biased region" description="Low complexity" evidence="4">
    <location>
        <begin position="562"/>
        <end position="574"/>
    </location>
</feature>
<comment type="similarity">
    <text evidence="1 3">Belongs to the ATG13 family. Fungi subfamily.</text>
</comment>
<dbReference type="GO" id="GO:1990316">
    <property type="term" value="C:Atg1/ULK1 kinase complex"/>
    <property type="evidence" value="ECO:0007669"/>
    <property type="project" value="InterPro"/>
</dbReference>
<feature type="compositionally biased region" description="Polar residues" evidence="4">
    <location>
        <begin position="542"/>
        <end position="561"/>
    </location>
</feature>
<proteinExistence type="inferred from homology"/>
<feature type="compositionally biased region" description="Low complexity" evidence="4">
    <location>
        <begin position="479"/>
        <end position="541"/>
    </location>
</feature>
<feature type="domain" description="Autophagy-related protein 13 N-terminal" evidence="5">
    <location>
        <begin position="64"/>
        <end position="308"/>
    </location>
</feature>
<feature type="compositionally biased region" description="Polar residues" evidence="4">
    <location>
        <begin position="468"/>
        <end position="478"/>
    </location>
</feature>
<evidence type="ECO:0000256" key="3">
    <source>
        <dbReference type="RuleBase" id="RU361214"/>
    </source>
</evidence>
<dbReference type="PANTHER" id="PTHR13430">
    <property type="match status" value="1"/>
</dbReference>
<dbReference type="Gene3D" id="3.30.900.10">
    <property type="entry name" value="HORMA domain"/>
    <property type="match status" value="1"/>
</dbReference>
<feature type="compositionally biased region" description="Polar residues" evidence="4">
    <location>
        <begin position="779"/>
        <end position="795"/>
    </location>
</feature>
<dbReference type="Pfam" id="PF10033">
    <property type="entry name" value="ATG13"/>
    <property type="match status" value="1"/>
</dbReference>
<dbReference type="GO" id="GO:0000423">
    <property type="term" value="P:mitophagy"/>
    <property type="evidence" value="ECO:0007669"/>
    <property type="project" value="TreeGrafter"/>
</dbReference>
<feature type="region of interest" description="Disordered" evidence="4">
    <location>
        <begin position="856"/>
        <end position="994"/>
    </location>
</feature>
<evidence type="ECO:0000256" key="1">
    <source>
        <dbReference type="ARBA" id="ARBA00005246"/>
    </source>
</evidence>
<feature type="compositionally biased region" description="Polar residues" evidence="4">
    <location>
        <begin position="932"/>
        <end position="942"/>
    </location>
</feature>
<evidence type="ECO:0000313" key="6">
    <source>
        <dbReference type="EMBL" id="GJJ69297.1"/>
    </source>
</evidence>